<evidence type="ECO:0000313" key="4">
    <source>
        <dbReference type="Proteomes" id="UP000002008"/>
    </source>
</evidence>
<dbReference type="AlphaFoldDB" id="A9WAV9"/>
<feature type="transmembrane region" description="Helical" evidence="1">
    <location>
        <begin position="48"/>
        <end position="69"/>
    </location>
</feature>
<evidence type="ECO:0000259" key="2">
    <source>
        <dbReference type="Pfam" id="PF10882"/>
    </source>
</evidence>
<dbReference type="Pfam" id="PF10882">
    <property type="entry name" value="bPH_5"/>
    <property type="match status" value="1"/>
</dbReference>
<gene>
    <name evidence="3" type="ordered locus">Caur_1520</name>
</gene>
<evidence type="ECO:0000256" key="1">
    <source>
        <dbReference type="SAM" id="Phobius"/>
    </source>
</evidence>
<feature type="domain" description="Bacterial Pleckstrin homology" evidence="2">
    <location>
        <begin position="73"/>
        <end position="175"/>
    </location>
</feature>
<sequence>MTQSQPNRFMPAPLDEYAVKITYGLAYLGGLLVLPQFFAYLANIRWNGLQIPLGLAAALALFLLLSYAFQPRAYRIDANALVIERRWVPAMIIPFDQISGVSLATGLADMPRFGLRFAFNPGVFGYQGPFRLDPYGQVALFATNRHRLVAIARYDASVVIISPDRPRDFIAALNEQRLVAATRQMEERDVSEVQNAV</sequence>
<dbReference type="HOGENOM" id="CLU_1381970_0_0_0"/>
<keyword evidence="1" id="KW-1133">Transmembrane helix</keyword>
<feature type="transmembrane region" description="Helical" evidence="1">
    <location>
        <begin position="21"/>
        <end position="42"/>
    </location>
</feature>
<dbReference type="InParanoid" id="A9WAV9"/>
<proteinExistence type="predicted"/>
<dbReference type="Proteomes" id="UP000002008">
    <property type="component" value="Chromosome"/>
</dbReference>
<dbReference type="eggNOG" id="ENOG50318KH">
    <property type="taxonomic scope" value="Bacteria"/>
</dbReference>
<dbReference type="EnsemblBacteria" id="ABY34740">
    <property type="protein sequence ID" value="ABY34740"/>
    <property type="gene ID" value="Caur_1520"/>
</dbReference>
<reference evidence="4" key="1">
    <citation type="journal article" date="2011" name="BMC Genomics">
        <title>Complete genome sequence of the filamentous anoxygenic phototrophic bacterium Chloroflexus aurantiacus.</title>
        <authorList>
            <person name="Tang K.H."/>
            <person name="Barry K."/>
            <person name="Chertkov O."/>
            <person name="Dalin E."/>
            <person name="Han C.S."/>
            <person name="Hauser L.J."/>
            <person name="Honchak B.M."/>
            <person name="Karbach L.E."/>
            <person name="Land M.L."/>
            <person name="Lapidus A."/>
            <person name="Larimer F.W."/>
            <person name="Mikhailova N."/>
            <person name="Pitluck S."/>
            <person name="Pierson B.K."/>
            <person name="Blankenship R.E."/>
        </authorList>
    </citation>
    <scope>NUCLEOTIDE SEQUENCE [LARGE SCALE GENOMIC DNA]</scope>
    <source>
        <strain evidence="4">ATCC 29366 / DSM 635 / J-10-fl</strain>
    </source>
</reference>
<organism evidence="3 4">
    <name type="scientific">Chloroflexus aurantiacus (strain ATCC 29366 / DSM 635 / J-10-fl)</name>
    <dbReference type="NCBI Taxonomy" id="324602"/>
    <lineage>
        <taxon>Bacteria</taxon>
        <taxon>Bacillati</taxon>
        <taxon>Chloroflexota</taxon>
        <taxon>Chloroflexia</taxon>
        <taxon>Chloroflexales</taxon>
        <taxon>Chloroflexineae</taxon>
        <taxon>Chloroflexaceae</taxon>
        <taxon>Chloroflexus</taxon>
    </lineage>
</organism>
<dbReference type="InterPro" id="IPR027783">
    <property type="entry name" value="Bacterial_PH-related"/>
</dbReference>
<accession>A9WAV9</accession>
<keyword evidence="1" id="KW-0812">Transmembrane</keyword>
<protein>
    <recommendedName>
        <fullName evidence="2">Bacterial Pleckstrin homology domain-containing protein</fullName>
    </recommendedName>
</protein>
<dbReference type="RefSeq" id="WP_012257394.1">
    <property type="nucleotide sequence ID" value="NC_010175.1"/>
</dbReference>
<dbReference type="PATRIC" id="fig|324602.8.peg.1729"/>
<keyword evidence="1" id="KW-0472">Membrane</keyword>
<name>A9WAV9_CHLAA</name>
<dbReference type="EMBL" id="CP000909">
    <property type="protein sequence ID" value="ABY34740.1"/>
    <property type="molecule type" value="Genomic_DNA"/>
</dbReference>
<dbReference type="KEGG" id="cau:Caur_1520"/>
<evidence type="ECO:0000313" key="3">
    <source>
        <dbReference type="EMBL" id="ABY34740.1"/>
    </source>
</evidence>
<keyword evidence="4" id="KW-1185">Reference proteome</keyword>